<reference evidence="1" key="1">
    <citation type="submission" date="2011-11" db="EMBL/GenBank/DDBJ databases">
        <title>The Genome Sequence of Fusarium oxysporum PHW808.</title>
        <authorList>
            <consortium name="The Broad Institute Genome Sequencing Platform"/>
            <person name="Ma L.-J."/>
            <person name="Gale L.R."/>
            <person name="Schwartz D.C."/>
            <person name="Zhou S."/>
            <person name="Corby-Kistler H."/>
            <person name="Young S.K."/>
            <person name="Zeng Q."/>
            <person name="Gargeya S."/>
            <person name="Fitzgerald M."/>
            <person name="Haas B."/>
            <person name="Abouelleil A."/>
            <person name="Alvarado L."/>
            <person name="Arachchi H.M."/>
            <person name="Berlin A."/>
            <person name="Brown A."/>
            <person name="Chapman S.B."/>
            <person name="Chen Z."/>
            <person name="Dunbar C."/>
            <person name="Freedman E."/>
            <person name="Gearin G."/>
            <person name="Goldberg J."/>
            <person name="Griggs A."/>
            <person name="Gujja S."/>
            <person name="Heiman D."/>
            <person name="Howarth C."/>
            <person name="Larson L."/>
            <person name="Lui A."/>
            <person name="MacDonald P.J.P."/>
            <person name="Montmayeur A."/>
            <person name="Murphy C."/>
            <person name="Neiman D."/>
            <person name="Pearson M."/>
            <person name="Priest M."/>
            <person name="Roberts A."/>
            <person name="Saif S."/>
            <person name="Shea T."/>
            <person name="Shenoy N."/>
            <person name="Sisk P."/>
            <person name="Stolte C."/>
            <person name="Sykes S."/>
            <person name="Wortman J."/>
            <person name="Nusbaum C."/>
            <person name="Birren B."/>
        </authorList>
    </citation>
    <scope>NUCLEOTIDE SEQUENCE [LARGE SCALE GENOMIC DNA]</scope>
    <source>
        <strain evidence="1">54008</strain>
    </source>
</reference>
<dbReference type="AlphaFoldDB" id="X0HR97"/>
<dbReference type="Proteomes" id="UP000030676">
    <property type="component" value="Unassembled WGS sequence"/>
</dbReference>
<dbReference type="HOGENOM" id="CLU_2049820_0_0_1"/>
<gene>
    <name evidence="1" type="ORF">FOPG_06964</name>
</gene>
<accession>X0HR97</accession>
<protein>
    <submittedName>
        <fullName evidence="1">Uncharacterized protein</fullName>
    </submittedName>
</protein>
<dbReference type="EMBL" id="JH658836">
    <property type="protein sequence ID" value="EXL78982.1"/>
    <property type="molecule type" value="Genomic_DNA"/>
</dbReference>
<sequence>MTHHPTALVQSRNSNRFHAIRGWSIGWRRKARPLSMPDFSWARIAATLASPSSPKETRNGLIRGPVEKPTFKYSQHSVRGNKPSCQTHLTYPPTEQTAISASFHREASPRRSWMHFTNPF</sequence>
<name>X0HR97_FUSOX</name>
<proteinExistence type="predicted"/>
<organism evidence="1">
    <name type="scientific">Fusarium oxysporum f. sp. conglutinans race 2 54008</name>
    <dbReference type="NCBI Taxonomy" id="1089457"/>
    <lineage>
        <taxon>Eukaryota</taxon>
        <taxon>Fungi</taxon>
        <taxon>Dikarya</taxon>
        <taxon>Ascomycota</taxon>
        <taxon>Pezizomycotina</taxon>
        <taxon>Sordariomycetes</taxon>
        <taxon>Hypocreomycetidae</taxon>
        <taxon>Hypocreales</taxon>
        <taxon>Nectriaceae</taxon>
        <taxon>Fusarium</taxon>
        <taxon>Fusarium oxysporum species complex</taxon>
    </lineage>
</organism>
<evidence type="ECO:0000313" key="1">
    <source>
        <dbReference type="EMBL" id="EXL78982.1"/>
    </source>
</evidence>
<reference evidence="1" key="2">
    <citation type="submission" date="2012-05" db="EMBL/GenBank/DDBJ databases">
        <title>The Genome Annotation of Fusarium oxysporum PHW808.</title>
        <authorList>
            <consortium name="The Broad Institute Genomics Platform"/>
            <person name="Ma L.-J."/>
            <person name="Corby-Kistler H."/>
            <person name="Broz K."/>
            <person name="Gale L.R."/>
            <person name="Jonkers W."/>
            <person name="O'Donnell K."/>
            <person name="Ploetz R."/>
            <person name="Steinberg C."/>
            <person name="Schwartz D.C."/>
            <person name="VanEtten H."/>
            <person name="Zhou S."/>
            <person name="Young S.K."/>
            <person name="Zeng Q."/>
            <person name="Gargeya S."/>
            <person name="Fitzgerald M."/>
            <person name="Abouelleil A."/>
            <person name="Alvarado L."/>
            <person name="Chapman S.B."/>
            <person name="Gainer-Dewar J."/>
            <person name="Goldberg J."/>
            <person name="Griggs A."/>
            <person name="Gujja S."/>
            <person name="Hansen M."/>
            <person name="Howarth C."/>
            <person name="Imamovic A."/>
            <person name="Ireland A."/>
            <person name="Larimer J."/>
            <person name="McCowan C."/>
            <person name="Murphy C."/>
            <person name="Pearson M."/>
            <person name="Poon T.W."/>
            <person name="Priest M."/>
            <person name="Roberts A."/>
            <person name="Saif S."/>
            <person name="Shea T."/>
            <person name="Sykes S."/>
            <person name="Wortman J."/>
            <person name="Nusbaum C."/>
            <person name="Birren B."/>
        </authorList>
    </citation>
    <scope>NUCLEOTIDE SEQUENCE</scope>
    <source>
        <strain evidence="1">54008</strain>
    </source>
</reference>